<dbReference type="AlphaFoldDB" id="A0A3N7HTA6"/>
<proteinExistence type="predicted"/>
<evidence type="ECO:0000313" key="2">
    <source>
        <dbReference type="Proteomes" id="UP000267464"/>
    </source>
</evidence>
<dbReference type="Proteomes" id="UP000267464">
    <property type="component" value="Unassembled WGS sequence"/>
</dbReference>
<keyword evidence="2" id="KW-1185">Reference proteome</keyword>
<evidence type="ECO:0000313" key="1">
    <source>
        <dbReference type="EMBL" id="RQP25003.1"/>
    </source>
</evidence>
<protein>
    <submittedName>
        <fullName evidence="1">ThiJ/pfpI-family protein</fullName>
    </submittedName>
</protein>
<dbReference type="InterPro" id="IPR032633">
    <property type="entry name" value="ThiJ-like"/>
</dbReference>
<dbReference type="SUPFAM" id="SSF52317">
    <property type="entry name" value="Class I glutamine amidotransferase-like"/>
    <property type="match status" value="1"/>
</dbReference>
<dbReference type="Pfam" id="PF17124">
    <property type="entry name" value="ThiJ_like"/>
    <property type="match status" value="1"/>
</dbReference>
<organism evidence="1 2">
    <name type="scientific">Piscinibacter terrae</name>
    <dbReference type="NCBI Taxonomy" id="2496871"/>
    <lineage>
        <taxon>Bacteria</taxon>
        <taxon>Pseudomonadati</taxon>
        <taxon>Pseudomonadota</taxon>
        <taxon>Betaproteobacteria</taxon>
        <taxon>Burkholderiales</taxon>
        <taxon>Sphaerotilaceae</taxon>
        <taxon>Piscinibacter</taxon>
    </lineage>
</organism>
<name>A0A3N7HTA6_9BURK</name>
<reference evidence="1 2" key="2">
    <citation type="submission" date="2018-12" db="EMBL/GenBank/DDBJ databases">
        <title>Rhizobacter gummiphilus sp. nov., a rubber-degrading bacterium isolated from the soil of a botanical garden in Japan.</title>
        <authorList>
            <person name="Shunsuke S.S."/>
        </authorList>
    </citation>
    <scope>NUCLEOTIDE SEQUENCE [LARGE SCALE GENOMIC DNA]</scope>
    <source>
        <strain evidence="1 2">S-16</strain>
    </source>
</reference>
<accession>A0A3N7HTA6</accession>
<dbReference type="OrthoDB" id="9792284at2"/>
<dbReference type="Gene3D" id="3.40.50.880">
    <property type="match status" value="1"/>
</dbReference>
<reference evidence="1 2" key="1">
    <citation type="submission" date="2018-08" db="EMBL/GenBank/DDBJ databases">
        <authorList>
            <person name="Khan S.A."/>
            <person name="Jeon C.O."/>
            <person name="Chun B.H."/>
            <person name="Jeong S.E."/>
        </authorList>
    </citation>
    <scope>NUCLEOTIDE SEQUENCE [LARGE SCALE GENOMIC DNA]</scope>
    <source>
        <strain evidence="1 2">S-16</strain>
    </source>
</reference>
<sequence>MDVLIPIPSHDFDPTEAAITWRVLTDAGIRVRFATPDGRPGEADPHMLSGEGLDLWGFIPGLNKLKLLGLALRADARGRAAYAQMQQSPEFRQPLRWSEIRCADFDGLALPGGHRAQGMRQYLEDTTLQAKVAEFFDAGQPVAAICHGVVLAARSVSARTGRSVLHGRKTTALTWKLEQSAWMLMRFLGRFWNAAYYRTYEEARGEPAGHRSVQAEVTRALASPADFMDVSPSDFRRGSGLFRDTPTDSRCAFVVTDGRYVSARWPGDAHLFARTFAEVVKAASSEGAARGARIA</sequence>
<dbReference type="PANTHER" id="PTHR43068">
    <property type="entry name" value="SLR1854 PROTEIN"/>
    <property type="match status" value="1"/>
</dbReference>
<dbReference type="InterPro" id="IPR029062">
    <property type="entry name" value="Class_I_gatase-like"/>
</dbReference>
<dbReference type="RefSeq" id="WP_124539910.1">
    <property type="nucleotide sequence ID" value="NZ_QUSW01000002.1"/>
</dbReference>
<dbReference type="PANTHER" id="PTHR43068:SF1">
    <property type="entry name" value="SLR1854 PROTEIN"/>
    <property type="match status" value="1"/>
</dbReference>
<comment type="caution">
    <text evidence="1">The sequence shown here is derived from an EMBL/GenBank/DDBJ whole genome shotgun (WGS) entry which is preliminary data.</text>
</comment>
<dbReference type="EMBL" id="QUSW01000002">
    <property type="protein sequence ID" value="RQP25003.1"/>
    <property type="molecule type" value="Genomic_DNA"/>
</dbReference>
<gene>
    <name evidence="1" type="ORF">DZC73_09100</name>
</gene>